<protein>
    <submittedName>
        <fullName evidence="2">Uncharacterized protein</fullName>
    </submittedName>
</protein>
<dbReference type="Proteomes" id="UP000735302">
    <property type="component" value="Unassembled WGS sequence"/>
</dbReference>
<keyword evidence="3" id="KW-1185">Reference proteome</keyword>
<organism evidence="2 3">
    <name type="scientific">Plakobranchus ocellatus</name>
    <dbReference type="NCBI Taxonomy" id="259542"/>
    <lineage>
        <taxon>Eukaryota</taxon>
        <taxon>Metazoa</taxon>
        <taxon>Spiralia</taxon>
        <taxon>Lophotrochozoa</taxon>
        <taxon>Mollusca</taxon>
        <taxon>Gastropoda</taxon>
        <taxon>Heterobranchia</taxon>
        <taxon>Euthyneura</taxon>
        <taxon>Panpulmonata</taxon>
        <taxon>Sacoglossa</taxon>
        <taxon>Placobranchoidea</taxon>
        <taxon>Plakobranchidae</taxon>
        <taxon>Plakobranchus</taxon>
    </lineage>
</organism>
<feature type="region of interest" description="Disordered" evidence="1">
    <location>
        <begin position="233"/>
        <end position="262"/>
    </location>
</feature>
<reference evidence="2 3" key="1">
    <citation type="journal article" date="2021" name="Elife">
        <title>Chloroplast acquisition without the gene transfer in kleptoplastic sea slugs, Plakobranchus ocellatus.</title>
        <authorList>
            <person name="Maeda T."/>
            <person name="Takahashi S."/>
            <person name="Yoshida T."/>
            <person name="Shimamura S."/>
            <person name="Takaki Y."/>
            <person name="Nagai Y."/>
            <person name="Toyoda A."/>
            <person name="Suzuki Y."/>
            <person name="Arimoto A."/>
            <person name="Ishii H."/>
            <person name="Satoh N."/>
            <person name="Nishiyama T."/>
            <person name="Hasebe M."/>
            <person name="Maruyama T."/>
            <person name="Minagawa J."/>
            <person name="Obokata J."/>
            <person name="Shigenobu S."/>
        </authorList>
    </citation>
    <scope>NUCLEOTIDE SEQUENCE [LARGE SCALE GENOMIC DNA]</scope>
</reference>
<evidence type="ECO:0000256" key="1">
    <source>
        <dbReference type="SAM" id="MobiDB-lite"/>
    </source>
</evidence>
<accession>A0AAV4CPN8</accession>
<dbReference type="EMBL" id="BLXT01006832">
    <property type="protein sequence ID" value="GFO33781.1"/>
    <property type="molecule type" value="Genomic_DNA"/>
</dbReference>
<comment type="caution">
    <text evidence="2">The sequence shown here is derived from an EMBL/GenBank/DDBJ whole genome shotgun (WGS) entry which is preliminary data.</text>
</comment>
<dbReference type="AlphaFoldDB" id="A0AAV4CPN8"/>
<name>A0AAV4CPN8_9GAST</name>
<gene>
    <name evidence="2" type="ORF">PoB_006028600</name>
</gene>
<proteinExistence type="predicted"/>
<evidence type="ECO:0000313" key="2">
    <source>
        <dbReference type="EMBL" id="GFO33781.1"/>
    </source>
</evidence>
<evidence type="ECO:0000313" key="3">
    <source>
        <dbReference type="Proteomes" id="UP000735302"/>
    </source>
</evidence>
<sequence length="403" mass="40729">MVFNASVFDPIRTFYQNAFHDLTSLTVTSYTGTGRRQGRTEAYTVMLQSSEVITRVLKPAESVVVTSDKPVQVLQTIFQETGEQEAMAAIPARHTWSNMYLVPSLPTRLPGLVTQWATIVIDTALIPGLMVISQPDYTDLSPDLAWMTIDDSGMSTTTVRLTESSLLKIFHVDDQAGFQVMLYGVDTKGPGAFATTAGRLSNCMASDKRQSSARHSAAARQFERVKRSVTTVSTVATSTTTSGSSPTVTSTTTPSGSSTTTTAATVTNTTAASNATTAAIETNTTITSAPEANNTNTNTNSEGMSTGAIAGTAAAVGAAVTGAVVAAVAVNATGAAVAATGTAAAATTAVGANAAAAAGTAAAGNAAAAANATSVATGAMVSTTHGGGTAMMGAVNPAFVSVV</sequence>